<reference evidence="1" key="1">
    <citation type="journal article" date="2022" name="Int. J. Mol. Sci.">
        <title>Draft Genome of Tanacetum Coccineum: Genomic Comparison of Closely Related Tanacetum-Family Plants.</title>
        <authorList>
            <person name="Yamashiro T."/>
            <person name="Shiraishi A."/>
            <person name="Nakayama K."/>
            <person name="Satake H."/>
        </authorList>
    </citation>
    <scope>NUCLEOTIDE SEQUENCE</scope>
</reference>
<organism evidence="1 2">
    <name type="scientific">Tanacetum coccineum</name>
    <dbReference type="NCBI Taxonomy" id="301880"/>
    <lineage>
        <taxon>Eukaryota</taxon>
        <taxon>Viridiplantae</taxon>
        <taxon>Streptophyta</taxon>
        <taxon>Embryophyta</taxon>
        <taxon>Tracheophyta</taxon>
        <taxon>Spermatophyta</taxon>
        <taxon>Magnoliopsida</taxon>
        <taxon>eudicotyledons</taxon>
        <taxon>Gunneridae</taxon>
        <taxon>Pentapetalae</taxon>
        <taxon>asterids</taxon>
        <taxon>campanulids</taxon>
        <taxon>Asterales</taxon>
        <taxon>Asteraceae</taxon>
        <taxon>Asteroideae</taxon>
        <taxon>Anthemideae</taxon>
        <taxon>Anthemidinae</taxon>
        <taxon>Tanacetum</taxon>
    </lineage>
</organism>
<keyword evidence="2" id="KW-1185">Reference proteome</keyword>
<dbReference type="EMBL" id="BQNB010012150">
    <property type="protein sequence ID" value="GJS99853.1"/>
    <property type="molecule type" value="Genomic_DNA"/>
</dbReference>
<accession>A0ABQ5ACT3</accession>
<name>A0ABQ5ACT3_9ASTR</name>
<sequence>MLNAIQSEEATIAKDVEANHKRFNKELEKQDIATITELLYGERAMKHWYMWAKKALQDFVKARNLFVCMLLRSVDTFARFDVVHKVFNASNVGNMLQVLARRELTRMMLTGRIQVAIFFKLLPCISSSDFSERHSREHLSASSHGDHDQVFRMEGFVEERGDHGGSERIAKMTPIEMYV</sequence>
<protein>
    <submittedName>
        <fullName evidence="1">Uncharacterized protein</fullName>
    </submittedName>
</protein>
<evidence type="ECO:0000313" key="2">
    <source>
        <dbReference type="Proteomes" id="UP001151760"/>
    </source>
</evidence>
<comment type="caution">
    <text evidence="1">The sequence shown here is derived from an EMBL/GenBank/DDBJ whole genome shotgun (WGS) entry which is preliminary data.</text>
</comment>
<dbReference type="Proteomes" id="UP001151760">
    <property type="component" value="Unassembled WGS sequence"/>
</dbReference>
<reference evidence="1" key="2">
    <citation type="submission" date="2022-01" db="EMBL/GenBank/DDBJ databases">
        <authorList>
            <person name="Yamashiro T."/>
            <person name="Shiraishi A."/>
            <person name="Satake H."/>
            <person name="Nakayama K."/>
        </authorList>
    </citation>
    <scope>NUCLEOTIDE SEQUENCE</scope>
</reference>
<proteinExistence type="predicted"/>
<gene>
    <name evidence="1" type="ORF">Tco_0821023</name>
</gene>
<evidence type="ECO:0000313" key="1">
    <source>
        <dbReference type="EMBL" id="GJS99853.1"/>
    </source>
</evidence>